<sequence length="376" mass="40305">MNEPGDSLVADRVDSTTWFSGVGIAESLDMLIDGVENGSWIDGTLGGVTLVVEGAAWALDPFGMLVTAGFGWVVEHVEPLSWCLDQLAGDPDQLRANAQSWRNIAAEHQRIADGYGRGTVADMPDWTGEAAAAYATHAQRSMEMLFALSKIGECMAVIVEASSSLVEAVRTIVRDLIGECIATLLARLPIWTAEEVFTFGLATPVVAAQVSTVVARWAAKIARIMKALVRSLGNLIPVIKQVDTGMGTFIVFAKRQQPELPGRGGRGVTPTGDLGGLTRPPDPASQAGDVGLLADKIAEHAGQRSIPGVEDADLAGHLEDVMRANPGHRVRDTPNGTPRYVWWDADTGTIIIREGDRGTFMQPDNGYAYYLQQLNE</sequence>
<accession>A0A8J3PAZ3</accession>
<dbReference type="Gene3D" id="1.20.1260.20">
    <property type="entry name" value="PPE superfamily"/>
    <property type="match status" value="1"/>
</dbReference>
<dbReference type="Proteomes" id="UP000630887">
    <property type="component" value="Unassembled WGS sequence"/>
</dbReference>
<reference evidence="1 2" key="1">
    <citation type="submission" date="2021-01" db="EMBL/GenBank/DDBJ databases">
        <title>Whole genome shotgun sequence of Catellatospora coxensis NBRC 107359.</title>
        <authorList>
            <person name="Komaki H."/>
            <person name="Tamura T."/>
        </authorList>
    </citation>
    <scope>NUCLEOTIDE SEQUENCE [LARGE SCALE GENOMIC DNA]</scope>
    <source>
        <strain evidence="1 2">NBRC 107359</strain>
    </source>
</reference>
<dbReference type="SUPFAM" id="SSF140459">
    <property type="entry name" value="PE/PPE dimer-like"/>
    <property type="match status" value="1"/>
</dbReference>
<name>A0A8J3PAZ3_9ACTN</name>
<evidence type="ECO:0008006" key="3">
    <source>
        <dbReference type="Google" id="ProtNLM"/>
    </source>
</evidence>
<proteinExistence type="predicted"/>
<dbReference type="InterPro" id="IPR038332">
    <property type="entry name" value="PPE_sf"/>
</dbReference>
<evidence type="ECO:0000313" key="1">
    <source>
        <dbReference type="EMBL" id="GIG09903.1"/>
    </source>
</evidence>
<dbReference type="EMBL" id="BONI01000075">
    <property type="protein sequence ID" value="GIG09903.1"/>
    <property type="molecule type" value="Genomic_DNA"/>
</dbReference>
<protein>
    <recommendedName>
        <fullName evidence="3">WXG100 family type VII secretion target</fullName>
    </recommendedName>
</protein>
<dbReference type="RefSeq" id="WP_203697467.1">
    <property type="nucleotide sequence ID" value="NZ_BAAALC010000050.1"/>
</dbReference>
<comment type="caution">
    <text evidence="1">The sequence shown here is derived from an EMBL/GenBank/DDBJ whole genome shotgun (WGS) entry which is preliminary data.</text>
</comment>
<gene>
    <name evidence="1" type="ORF">Cco03nite_66030</name>
</gene>
<evidence type="ECO:0000313" key="2">
    <source>
        <dbReference type="Proteomes" id="UP000630887"/>
    </source>
</evidence>
<organism evidence="1 2">
    <name type="scientific">Catellatospora coxensis</name>
    <dbReference type="NCBI Taxonomy" id="310354"/>
    <lineage>
        <taxon>Bacteria</taxon>
        <taxon>Bacillati</taxon>
        <taxon>Actinomycetota</taxon>
        <taxon>Actinomycetes</taxon>
        <taxon>Micromonosporales</taxon>
        <taxon>Micromonosporaceae</taxon>
        <taxon>Catellatospora</taxon>
    </lineage>
</organism>
<dbReference type="AlphaFoldDB" id="A0A8J3PAZ3"/>
<keyword evidence="2" id="KW-1185">Reference proteome</keyword>